<keyword evidence="2" id="KW-0472">Membrane</keyword>
<evidence type="ECO:0000313" key="4">
    <source>
        <dbReference type="Proteomes" id="UP000629468"/>
    </source>
</evidence>
<gene>
    <name evidence="3" type="ORF">Agabi119p4_7135</name>
</gene>
<dbReference type="EMBL" id="JABXXO010000010">
    <property type="protein sequence ID" value="KAF7767892.1"/>
    <property type="molecule type" value="Genomic_DNA"/>
</dbReference>
<keyword evidence="2" id="KW-0812">Transmembrane</keyword>
<feature type="transmembrane region" description="Helical" evidence="2">
    <location>
        <begin position="12"/>
        <end position="30"/>
    </location>
</feature>
<proteinExistence type="predicted"/>
<protein>
    <submittedName>
        <fullName evidence="3">Uncharacterized protein</fullName>
    </submittedName>
</protein>
<reference evidence="3 4" key="1">
    <citation type="journal article" name="Sci. Rep.">
        <title>Telomere-to-telomere assembled and centromere annotated genomes of the two main subspecies of the button mushroom Agaricus bisporus reveal especially polymorphic chromosome ends.</title>
        <authorList>
            <person name="Sonnenberg A.S.M."/>
            <person name="Sedaghat-Telgerd N."/>
            <person name="Lavrijssen B."/>
            <person name="Ohm R.A."/>
            <person name="Hendrickx P.M."/>
            <person name="Scholtmeijer K."/>
            <person name="Baars J.J.P."/>
            <person name="van Peer A."/>
        </authorList>
    </citation>
    <scope>NUCLEOTIDE SEQUENCE [LARGE SCALE GENOMIC DNA]</scope>
    <source>
        <strain evidence="3 4">H119_p4</strain>
    </source>
</reference>
<evidence type="ECO:0000256" key="1">
    <source>
        <dbReference type="SAM" id="MobiDB-lite"/>
    </source>
</evidence>
<comment type="caution">
    <text evidence="3">The sequence shown here is derived from an EMBL/GenBank/DDBJ whole genome shotgun (WGS) entry which is preliminary data.</text>
</comment>
<keyword evidence="2" id="KW-1133">Transmembrane helix</keyword>
<name>A0A8H7C6H6_AGABI</name>
<evidence type="ECO:0000256" key="2">
    <source>
        <dbReference type="SAM" id="Phobius"/>
    </source>
</evidence>
<sequence length="375" mass="42495">MGWIAHALDEFWAPLSLIFPLSFVVTALLGQWSFKTQSDHDAGASHASCSQDCCESTPPREFTRDPKDEDMFLGDENHGLGYDDLWDKGVSEQQQPSTPRPMKQQLSIMDLPLELRISILEQCAPIPSERIGANSMDTFRTLLRVSKTIQYESYKACLPHIPLALWTKKSIRSFRDFLSRRGEIGCLVRHLWIGTGKYDDEELSWAVDILKATGQLRSLACGEYFLSKAADAKALAETCQTITLMNVERGVFYQAKDVKRLRLCAGAYSTKEKFPNVTSLCFNARRLNGARDVRVKEEYEMVDRWLGSLKSFVLIERDMKRASDRGLGARPMVKRTGKADMFSLVLPERWTEWDIWSADVVAAGIWDLCDMVTVG</sequence>
<dbReference type="Proteomes" id="UP000629468">
    <property type="component" value="Unassembled WGS sequence"/>
</dbReference>
<feature type="region of interest" description="Disordered" evidence="1">
    <location>
        <begin position="45"/>
        <end position="66"/>
    </location>
</feature>
<evidence type="ECO:0000313" key="3">
    <source>
        <dbReference type="EMBL" id="KAF7767892.1"/>
    </source>
</evidence>
<accession>A0A8H7C6H6</accession>
<organism evidence="3 4">
    <name type="scientific">Agaricus bisporus var. burnettii</name>
    <dbReference type="NCBI Taxonomy" id="192524"/>
    <lineage>
        <taxon>Eukaryota</taxon>
        <taxon>Fungi</taxon>
        <taxon>Dikarya</taxon>
        <taxon>Basidiomycota</taxon>
        <taxon>Agaricomycotina</taxon>
        <taxon>Agaricomycetes</taxon>
        <taxon>Agaricomycetidae</taxon>
        <taxon>Agaricales</taxon>
        <taxon>Agaricineae</taxon>
        <taxon>Agaricaceae</taxon>
        <taxon>Agaricus</taxon>
    </lineage>
</organism>
<dbReference type="AlphaFoldDB" id="A0A8H7C6H6"/>